<organism evidence="2 3">
    <name type="scientific">Pseudomonas rubra</name>
    <dbReference type="NCBI Taxonomy" id="2942627"/>
    <lineage>
        <taxon>Bacteria</taxon>
        <taxon>Pseudomonadati</taxon>
        <taxon>Pseudomonadota</taxon>
        <taxon>Gammaproteobacteria</taxon>
        <taxon>Pseudomonadales</taxon>
        <taxon>Pseudomonadaceae</taxon>
        <taxon>Pseudomonas</taxon>
    </lineage>
</organism>
<keyword evidence="3" id="KW-1185">Reference proteome</keyword>
<protein>
    <submittedName>
        <fullName evidence="2">YceK/YidQ family lipoprotein</fullName>
    </submittedName>
</protein>
<keyword evidence="1" id="KW-0472">Membrane</keyword>
<evidence type="ECO:0000313" key="2">
    <source>
        <dbReference type="EMBL" id="MDD1016520.1"/>
    </source>
</evidence>
<keyword evidence="1" id="KW-1133">Transmembrane helix</keyword>
<feature type="transmembrane region" description="Helical" evidence="1">
    <location>
        <begin position="43"/>
        <end position="63"/>
    </location>
</feature>
<keyword evidence="1" id="KW-0812">Transmembrane</keyword>
<proteinExistence type="predicted"/>
<gene>
    <name evidence="2" type="ORF">M5G17_22825</name>
</gene>
<dbReference type="Proteomes" id="UP001148184">
    <property type="component" value="Unassembled WGS sequence"/>
</dbReference>
<name>A0ABT5PDY5_9PSED</name>
<evidence type="ECO:0000313" key="3">
    <source>
        <dbReference type="Proteomes" id="UP001148184"/>
    </source>
</evidence>
<comment type="caution">
    <text evidence="2">The sequence shown here is derived from an EMBL/GenBank/DDBJ whole genome shotgun (WGS) entry which is preliminary data.</text>
</comment>
<evidence type="ECO:0000256" key="1">
    <source>
        <dbReference type="SAM" id="Phobius"/>
    </source>
</evidence>
<dbReference type="EMBL" id="JAMDGZ010000054">
    <property type="protein sequence ID" value="MDD1016520.1"/>
    <property type="molecule type" value="Genomic_DNA"/>
</dbReference>
<accession>A0ABT5PDY5</accession>
<keyword evidence="2" id="KW-0449">Lipoprotein</keyword>
<dbReference type="RefSeq" id="WP_273895160.1">
    <property type="nucleotide sequence ID" value="NZ_JAMDGP010000037.1"/>
</dbReference>
<sequence length="80" mass="8534">MLLTSCGTLIARTPNGHSSADYYKGTQANFQLLTMHGSTGYDGYATVFCWVTIVCPVFAIATLPADMVVDTALLPVDAMN</sequence>
<reference evidence="2 3" key="1">
    <citation type="submission" date="2022-05" db="EMBL/GenBank/DDBJ databases">
        <title>Novel Pseudomonas spp. Isolated from a Rainbow Trout Aquaculture Facility.</title>
        <authorList>
            <person name="Testerman T."/>
            <person name="Graf J."/>
        </authorList>
    </citation>
    <scope>NUCLEOTIDE SEQUENCE [LARGE SCALE GENOMIC DNA]</scope>
    <source>
        <strain evidence="2 3">ID1025</strain>
    </source>
</reference>